<evidence type="ECO:0000256" key="3">
    <source>
        <dbReference type="SAM" id="Phobius"/>
    </source>
</evidence>
<feature type="compositionally biased region" description="Low complexity" evidence="2">
    <location>
        <begin position="268"/>
        <end position="277"/>
    </location>
</feature>
<feature type="transmembrane region" description="Helical" evidence="3">
    <location>
        <begin position="875"/>
        <end position="896"/>
    </location>
</feature>
<keyword evidence="3" id="KW-1133">Transmembrane helix</keyword>
<feature type="compositionally biased region" description="Basic and acidic residues" evidence="2">
    <location>
        <begin position="243"/>
        <end position="266"/>
    </location>
</feature>
<dbReference type="PROSITE" id="PS51762">
    <property type="entry name" value="GH16_2"/>
    <property type="match status" value="1"/>
</dbReference>
<organism evidence="5 6">
    <name type="scientific">Sanghuangporus baumii</name>
    <name type="common">Phellinus baumii</name>
    <dbReference type="NCBI Taxonomy" id="108892"/>
    <lineage>
        <taxon>Eukaryota</taxon>
        <taxon>Fungi</taxon>
        <taxon>Dikarya</taxon>
        <taxon>Basidiomycota</taxon>
        <taxon>Agaricomycotina</taxon>
        <taxon>Agaricomycetes</taxon>
        <taxon>Hymenochaetales</taxon>
        <taxon>Hymenochaetaceae</taxon>
        <taxon>Sanghuangporus</taxon>
    </lineage>
</organism>
<accession>A0A9Q5NBS5</accession>
<comment type="similarity">
    <text evidence="1">Belongs to the glycosyl hydrolase 16 family.</text>
</comment>
<dbReference type="SUPFAM" id="SSF49899">
    <property type="entry name" value="Concanavalin A-like lectins/glucanases"/>
    <property type="match status" value="1"/>
</dbReference>
<evidence type="ECO:0000313" key="5">
    <source>
        <dbReference type="EMBL" id="OCB92028.1"/>
    </source>
</evidence>
<dbReference type="Pfam" id="PF00722">
    <property type="entry name" value="Glyco_hydro_16"/>
    <property type="match status" value="1"/>
</dbReference>
<evidence type="ECO:0000256" key="2">
    <source>
        <dbReference type="SAM" id="MobiDB-lite"/>
    </source>
</evidence>
<evidence type="ECO:0000259" key="4">
    <source>
        <dbReference type="PROSITE" id="PS51762"/>
    </source>
</evidence>
<evidence type="ECO:0000256" key="1">
    <source>
        <dbReference type="ARBA" id="ARBA00006865"/>
    </source>
</evidence>
<feature type="region of interest" description="Disordered" evidence="2">
    <location>
        <begin position="1"/>
        <end position="587"/>
    </location>
</feature>
<keyword evidence="3" id="KW-0812">Transmembrane</keyword>
<feature type="compositionally biased region" description="Low complexity" evidence="2">
    <location>
        <begin position="494"/>
        <end position="518"/>
    </location>
</feature>
<feature type="compositionally biased region" description="Low complexity" evidence="2">
    <location>
        <begin position="21"/>
        <end position="69"/>
    </location>
</feature>
<protein>
    <recommendedName>
        <fullName evidence="4">GH16 domain-containing protein</fullName>
    </recommendedName>
</protein>
<feature type="domain" description="GH16" evidence="4">
    <location>
        <begin position="943"/>
        <end position="1244"/>
    </location>
</feature>
<name>A0A9Q5NBS5_SANBA</name>
<feature type="compositionally biased region" description="Acidic residues" evidence="2">
    <location>
        <begin position="278"/>
        <end position="295"/>
    </location>
</feature>
<reference evidence="5" key="1">
    <citation type="submission" date="2016-06" db="EMBL/GenBank/DDBJ databases">
        <title>Draft Genome sequence of the fungus Inonotus baumii.</title>
        <authorList>
            <person name="Zhu H."/>
            <person name="Lin W."/>
        </authorList>
    </citation>
    <scope>NUCLEOTIDE SEQUENCE</scope>
    <source>
        <strain evidence="5">821</strain>
    </source>
</reference>
<dbReference type="OrthoDB" id="4781at2759"/>
<dbReference type="AlphaFoldDB" id="A0A9Q5NBS5"/>
<dbReference type="PANTHER" id="PTHR10963">
    <property type="entry name" value="GLYCOSYL HYDROLASE-RELATED"/>
    <property type="match status" value="1"/>
</dbReference>
<dbReference type="InterPro" id="IPR000757">
    <property type="entry name" value="Beta-glucanase-like"/>
</dbReference>
<keyword evidence="6" id="KW-1185">Reference proteome</keyword>
<comment type="caution">
    <text evidence="5">The sequence shown here is derived from an EMBL/GenBank/DDBJ whole genome shotgun (WGS) entry which is preliminary data.</text>
</comment>
<feature type="compositionally biased region" description="Polar residues" evidence="2">
    <location>
        <begin position="70"/>
        <end position="92"/>
    </location>
</feature>
<feature type="compositionally biased region" description="Polar residues" evidence="2">
    <location>
        <begin position="209"/>
        <end position="219"/>
    </location>
</feature>
<dbReference type="InterPro" id="IPR050546">
    <property type="entry name" value="Glycosyl_Hydrlase_16"/>
</dbReference>
<dbReference type="Proteomes" id="UP000757232">
    <property type="component" value="Unassembled WGS sequence"/>
</dbReference>
<dbReference type="Gene3D" id="2.60.120.200">
    <property type="match status" value="1"/>
</dbReference>
<dbReference type="GO" id="GO:0005975">
    <property type="term" value="P:carbohydrate metabolic process"/>
    <property type="evidence" value="ECO:0007669"/>
    <property type="project" value="InterPro"/>
</dbReference>
<proteinExistence type="inferred from homology"/>
<feature type="region of interest" description="Disordered" evidence="2">
    <location>
        <begin position="611"/>
        <end position="634"/>
    </location>
</feature>
<dbReference type="GO" id="GO:0004553">
    <property type="term" value="F:hydrolase activity, hydrolyzing O-glycosyl compounds"/>
    <property type="evidence" value="ECO:0007669"/>
    <property type="project" value="InterPro"/>
</dbReference>
<gene>
    <name evidence="5" type="ORF">A7U60_g659</name>
</gene>
<dbReference type="InterPro" id="IPR013320">
    <property type="entry name" value="ConA-like_dom_sf"/>
</dbReference>
<feature type="compositionally biased region" description="Low complexity" evidence="2">
    <location>
        <begin position="447"/>
        <end position="477"/>
    </location>
</feature>
<dbReference type="EMBL" id="LNZH02000042">
    <property type="protein sequence ID" value="OCB92028.1"/>
    <property type="molecule type" value="Genomic_DNA"/>
</dbReference>
<feature type="compositionally biased region" description="Polar residues" evidence="2">
    <location>
        <begin position="567"/>
        <end position="580"/>
    </location>
</feature>
<sequence length="1244" mass="132194">MPLLRKQQHRNGSGYENARGSFPSSPASPSTPSPLLSSSSSFSPTHASPSSPSSPSTPRTSFPATPATSNTERAQNQPQTDTFQATPPSAYTPSEYAHVRHRSGGEAYYNEMFDPFSNAPRPRRKPYSPFSAFEAKTSMQEGGGGEGGEERPMSMASTASGYSFEAVSVDNNNGQAQGHPGSKHRKSGLSFEIGGDETDTDRSVMQPAQVITPTQSQQHNQHHSLIQKKGEFLAPGRPSTGDSSHDHNTEPEAEPESHHPSSREEDSSASASASNNDPEPDSADADIAEIEDDPTDLVPPHPRFLRDGPNTSRASWSSQDSSLYPSGPNSDTELVGGGATSDSDRDREVVRNNTGRNAAYGQASRGGRVARERANTGPTAGAPYSQRQNAYKRRSGSYSAMPNVAGGHSLPPGAAPPAHIQQQQVQVPAQPTPVQGRQGALPYQNTRRYSGGAHRRSSSSANAAVPAPASTVPGVVSGEIEEIDRSTGENITRSESPSVSGGTGVGPRARAAAGVAPPSAFRGSRTSFSGPPPGTVVPGSVGVPDDAHPLSPIPSDTEDPSQQQQQNANGEGQRPTSSVGHGSFVSASPDVGAAAGVYAHQYPHAPNYGPVGYQYPPSPPPGAQQAYPGGAPYPGYPAPPAQGTYPLGLMTAQGQYPAYANGAPMSPVSPNGVPISPNGAVPGGYTTLTQRGPPPHNAFIANSAIARSSSAVDLVPYAARFNGVAGGVPGSVHSRRNSVDVGGFAPPQPPFAQGAAGYPPPSPGTPGTPELRHAGSLPRLREPFLSPASRRSSSVWAPPTPAVHTTTNIGYADAGDGRNSGFFGGYAYNGVGSGSNTMLALPGKKEPLPSSALRRKLSMSEKPWIKNREKGERAAWWLTFCIMWLGVAVGVVVIFFDFIGVRKIDGNLCSVLDEDFSSFNTDTWAKNISLGGYGNGEFQMTTDSSDNLYIKNGQLYIMPTLTSDEIGESSIFDGYTYNLTGCTESWNASACNVRSDQGTNTVINPVKSARISTKDSVSIAYGKVEIVAKMPRGDWLWPAIWMLPKDEKYGEWPRSGEIDIVEARGNDASYSGQGYNVVRSSLNWGPLDSVLASSYGWQSVKRSSYAAGFHTYTLEWTSDFMRMSVDSRLRAMLDLNIAKKSFFDRGDFPLTTQNGSTEAVVENIWEGQPNAAPFDQEFYLIISLSVGGTSGWFPDKVGDKMWFDGSATAMTDFAKEQDEWFSTWPSSDDDRALRVDSVKMWKLC</sequence>
<dbReference type="PANTHER" id="PTHR10963:SF55">
    <property type="entry name" value="GLYCOSIDE HYDROLASE FAMILY 16 PROTEIN"/>
    <property type="match status" value="1"/>
</dbReference>
<evidence type="ECO:0000313" key="6">
    <source>
        <dbReference type="Proteomes" id="UP000757232"/>
    </source>
</evidence>
<feature type="region of interest" description="Disordered" evidence="2">
    <location>
        <begin position="743"/>
        <end position="772"/>
    </location>
</feature>
<feature type="compositionally biased region" description="Low complexity" evidence="2">
    <location>
        <begin position="416"/>
        <end position="435"/>
    </location>
</feature>
<feature type="compositionally biased region" description="Polar residues" evidence="2">
    <location>
        <begin position="309"/>
        <end position="332"/>
    </location>
</feature>
<keyword evidence="3" id="KW-0472">Membrane</keyword>